<accession>A0A317C9D5</accession>
<dbReference type="PANTHER" id="PTHR30469:SF12">
    <property type="entry name" value="MULTIDRUG RESISTANCE PROTEIN MDTA"/>
    <property type="match status" value="1"/>
</dbReference>
<evidence type="ECO:0000313" key="6">
    <source>
        <dbReference type="Proteomes" id="UP000245539"/>
    </source>
</evidence>
<dbReference type="Gene3D" id="2.40.50.100">
    <property type="match status" value="1"/>
</dbReference>
<reference evidence="5 6" key="1">
    <citation type="submission" date="2018-05" db="EMBL/GenBank/DDBJ databases">
        <title>Leucothrix arctica sp. nov., isolated from Arctic seawater.</title>
        <authorList>
            <person name="Choi A."/>
            <person name="Baek K."/>
        </authorList>
    </citation>
    <scope>NUCLEOTIDE SEQUENCE [LARGE SCALE GENOMIC DNA]</scope>
    <source>
        <strain evidence="5 6">JCM 18388</strain>
    </source>
</reference>
<feature type="region of interest" description="Disordered" evidence="3">
    <location>
        <begin position="376"/>
        <end position="509"/>
    </location>
</feature>
<sequence length="509" mass="55557">MKQLILIIALIAGSVALGSYLIKTKPEPRKRVRAPSIPVVEIMTPQPQSFTQKIGSSGSVEANRSTNIIAEVSGKVTQLTSAFQEGNYFKKGQQLLSIDNTNYKNAIIIASAEVSQRTLELKNEQNLANLAVRDFQLLGNNRRPNEIASRKPHIASALANLEAAKVRLQQARDDLNKTRVMAPYDGRLLSRNVDIGQYVTPGTQLGQVYSTDYVEVRLPLSLAEYEQLKLPENFRNQESAKRENMPEVSFSARYGNKSYQWTGRVVRASPAMDARTRQISVIARIDDPFTKKTDSDAPPIKIGQFLQAEIIGTTLRDVYVIPTTATRQNREVMLYDEGKLRVLPIDVLATDNDRLVIAEDSLPPLAKLIITPMPSAKDGMTVRLPGERTQRPGGGRPREGGRPPGAGEGGRPASAGEGTNNRPPRTTASNDESQTKPVGNRGSGEQARPANAESTSRQAQGQGQGQNTGERRQRPANGEGGGANLTPEQRAARRAERRKQAQANAEGGN</sequence>
<dbReference type="OrthoDB" id="5730196at2"/>
<keyword evidence="6" id="KW-1185">Reference proteome</keyword>
<feature type="compositionally biased region" description="Basic and acidic residues" evidence="3">
    <location>
        <begin position="385"/>
        <end position="401"/>
    </location>
</feature>
<dbReference type="Gene3D" id="1.10.287.470">
    <property type="entry name" value="Helix hairpin bin"/>
    <property type="match status" value="1"/>
</dbReference>
<gene>
    <name evidence="5" type="ORF">DKW60_16320</name>
</gene>
<evidence type="ECO:0000313" key="5">
    <source>
        <dbReference type="EMBL" id="PWQ94967.1"/>
    </source>
</evidence>
<dbReference type="SUPFAM" id="SSF111369">
    <property type="entry name" value="HlyD-like secretion proteins"/>
    <property type="match status" value="1"/>
</dbReference>
<protein>
    <recommendedName>
        <fullName evidence="4">Multidrug resistance protein MdtA-like barrel-sandwich hybrid domain-containing protein</fullName>
    </recommendedName>
</protein>
<dbReference type="NCBIfam" id="TIGR01730">
    <property type="entry name" value="RND_mfp"/>
    <property type="match status" value="1"/>
</dbReference>
<keyword evidence="2" id="KW-0175">Coiled coil</keyword>
<evidence type="ECO:0000256" key="3">
    <source>
        <dbReference type="SAM" id="MobiDB-lite"/>
    </source>
</evidence>
<dbReference type="AlphaFoldDB" id="A0A317C9D5"/>
<evidence type="ECO:0000256" key="1">
    <source>
        <dbReference type="ARBA" id="ARBA00009477"/>
    </source>
</evidence>
<comment type="similarity">
    <text evidence="1">Belongs to the membrane fusion protein (MFP) (TC 8.A.1) family.</text>
</comment>
<dbReference type="Gene3D" id="2.40.30.170">
    <property type="match status" value="1"/>
</dbReference>
<dbReference type="InterPro" id="IPR058625">
    <property type="entry name" value="MdtA-like_BSH"/>
</dbReference>
<dbReference type="InterPro" id="IPR006143">
    <property type="entry name" value="RND_pump_MFP"/>
</dbReference>
<dbReference type="Proteomes" id="UP000245539">
    <property type="component" value="Unassembled WGS sequence"/>
</dbReference>
<dbReference type="PANTHER" id="PTHR30469">
    <property type="entry name" value="MULTIDRUG RESISTANCE PROTEIN MDTA"/>
    <property type="match status" value="1"/>
</dbReference>
<evidence type="ECO:0000256" key="2">
    <source>
        <dbReference type="SAM" id="Coils"/>
    </source>
</evidence>
<dbReference type="Pfam" id="PF25917">
    <property type="entry name" value="BSH_RND"/>
    <property type="match status" value="1"/>
</dbReference>
<feature type="domain" description="Multidrug resistance protein MdtA-like barrel-sandwich hybrid" evidence="4">
    <location>
        <begin position="66"/>
        <end position="208"/>
    </location>
</feature>
<proteinExistence type="inferred from homology"/>
<name>A0A317C9D5_9GAMM</name>
<dbReference type="GO" id="GO:1990281">
    <property type="term" value="C:efflux pump complex"/>
    <property type="evidence" value="ECO:0007669"/>
    <property type="project" value="TreeGrafter"/>
</dbReference>
<feature type="coiled-coil region" evidence="2">
    <location>
        <begin position="154"/>
        <end position="181"/>
    </location>
</feature>
<dbReference type="RefSeq" id="WP_109838729.1">
    <property type="nucleotide sequence ID" value="NZ_QGKM01000052.1"/>
</dbReference>
<feature type="compositionally biased region" description="Low complexity" evidence="3">
    <location>
        <begin position="457"/>
        <end position="468"/>
    </location>
</feature>
<feature type="compositionally biased region" description="Polar residues" evidence="3">
    <location>
        <begin position="419"/>
        <end position="437"/>
    </location>
</feature>
<evidence type="ECO:0000259" key="4">
    <source>
        <dbReference type="Pfam" id="PF25917"/>
    </source>
</evidence>
<dbReference type="EMBL" id="QGKM01000052">
    <property type="protein sequence ID" value="PWQ94967.1"/>
    <property type="molecule type" value="Genomic_DNA"/>
</dbReference>
<comment type="caution">
    <text evidence="5">The sequence shown here is derived from an EMBL/GenBank/DDBJ whole genome shotgun (WGS) entry which is preliminary data.</text>
</comment>
<dbReference type="GO" id="GO:0015562">
    <property type="term" value="F:efflux transmembrane transporter activity"/>
    <property type="evidence" value="ECO:0007669"/>
    <property type="project" value="TreeGrafter"/>
</dbReference>
<organism evidence="5 6">
    <name type="scientific">Leucothrix pacifica</name>
    <dbReference type="NCBI Taxonomy" id="1247513"/>
    <lineage>
        <taxon>Bacteria</taxon>
        <taxon>Pseudomonadati</taxon>
        <taxon>Pseudomonadota</taxon>
        <taxon>Gammaproteobacteria</taxon>
        <taxon>Thiotrichales</taxon>
        <taxon>Thiotrichaceae</taxon>
        <taxon>Leucothrix</taxon>
    </lineage>
</organism>